<keyword evidence="2" id="KW-0813">Transport</keyword>
<comment type="subcellular location">
    <subcellularLocation>
        <location evidence="1">Membrane</location>
        <topology evidence="1">Multi-pass membrane protein</topology>
    </subcellularLocation>
</comment>
<accession>A0AAU9XSU5</accession>
<keyword evidence="3 7" id="KW-0812">Transmembrane</keyword>
<evidence type="ECO:0000256" key="6">
    <source>
        <dbReference type="SAM" id="MobiDB-lite"/>
    </source>
</evidence>
<protein>
    <recommendedName>
        <fullName evidence="8">Major facilitator superfamily (MFS) profile domain-containing protein</fullName>
    </recommendedName>
</protein>
<dbReference type="GO" id="GO:0031526">
    <property type="term" value="C:brush border membrane"/>
    <property type="evidence" value="ECO:0007669"/>
    <property type="project" value="TreeGrafter"/>
</dbReference>
<dbReference type="PANTHER" id="PTHR23504">
    <property type="entry name" value="MAJOR FACILITATOR SUPERFAMILY DOMAIN-CONTAINING PROTEIN 10"/>
    <property type="match status" value="1"/>
</dbReference>
<keyword evidence="5 7" id="KW-0472">Membrane</keyword>
<feature type="region of interest" description="Disordered" evidence="6">
    <location>
        <begin position="1"/>
        <end position="26"/>
    </location>
</feature>
<dbReference type="Proteomes" id="UP001159428">
    <property type="component" value="Unassembled WGS sequence"/>
</dbReference>
<feature type="compositionally biased region" description="Basic and acidic residues" evidence="6">
    <location>
        <begin position="14"/>
        <end position="26"/>
    </location>
</feature>
<dbReference type="InterPro" id="IPR020846">
    <property type="entry name" value="MFS_dom"/>
</dbReference>
<feature type="transmembrane region" description="Helical" evidence="7">
    <location>
        <begin position="153"/>
        <end position="177"/>
    </location>
</feature>
<feature type="compositionally biased region" description="Polar residues" evidence="6">
    <location>
        <begin position="1"/>
        <end position="13"/>
    </location>
</feature>
<keyword evidence="4 7" id="KW-1133">Transmembrane helix</keyword>
<evidence type="ECO:0000256" key="5">
    <source>
        <dbReference type="ARBA" id="ARBA00023136"/>
    </source>
</evidence>
<evidence type="ECO:0000256" key="1">
    <source>
        <dbReference type="ARBA" id="ARBA00004141"/>
    </source>
</evidence>
<proteinExistence type="predicted"/>
<dbReference type="PANTHER" id="PTHR23504:SF31">
    <property type="entry name" value="MAJOR FACILITATOR SUPERFAMILY DOMAIN-CONTAINING PROTEIN 10"/>
    <property type="match status" value="1"/>
</dbReference>
<keyword evidence="10" id="KW-1185">Reference proteome</keyword>
<evidence type="ECO:0000313" key="9">
    <source>
        <dbReference type="EMBL" id="CAH3157933.1"/>
    </source>
</evidence>
<dbReference type="EMBL" id="CALNXJ010000066">
    <property type="protein sequence ID" value="CAH3157933.1"/>
    <property type="molecule type" value="Genomic_DNA"/>
</dbReference>
<evidence type="ECO:0000259" key="8">
    <source>
        <dbReference type="PROSITE" id="PS50850"/>
    </source>
</evidence>
<dbReference type="Gene3D" id="1.20.1250.20">
    <property type="entry name" value="MFS general substrate transporter like domains"/>
    <property type="match status" value="1"/>
</dbReference>
<dbReference type="PROSITE" id="PS50850">
    <property type="entry name" value="MFS"/>
    <property type="match status" value="1"/>
</dbReference>
<feature type="transmembrane region" description="Helical" evidence="7">
    <location>
        <begin position="189"/>
        <end position="211"/>
    </location>
</feature>
<comment type="caution">
    <text evidence="9">The sequence shown here is derived from an EMBL/GenBank/DDBJ whole genome shotgun (WGS) entry which is preliminary data.</text>
</comment>
<evidence type="ECO:0000256" key="2">
    <source>
        <dbReference type="ARBA" id="ARBA00022448"/>
    </source>
</evidence>
<feature type="transmembrane region" description="Helical" evidence="7">
    <location>
        <begin position="37"/>
        <end position="58"/>
    </location>
</feature>
<feature type="transmembrane region" description="Helical" evidence="7">
    <location>
        <begin position="446"/>
        <end position="463"/>
    </location>
</feature>
<dbReference type="InterPro" id="IPR011701">
    <property type="entry name" value="MFS"/>
</dbReference>
<dbReference type="CDD" id="cd17389">
    <property type="entry name" value="MFS_MFSD10"/>
    <property type="match status" value="1"/>
</dbReference>
<dbReference type="GO" id="GO:0022857">
    <property type="term" value="F:transmembrane transporter activity"/>
    <property type="evidence" value="ECO:0007669"/>
    <property type="project" value="InterPro"/>
</dbReference>
<feature type="domain" description="Major facilitator superfamily (MFS) profile" evidence="8">
    <location>
        <begin position="36"/>
        <end position="467"/>
    </location>
</feature>
<evidence type="ECO:0000313" key="10">
    <source>
        <dbReference type="Proteomes" id="UP001159428"/>
    </source>
</evidence>
<sequence>METNTLKNRASNLSDKRADKEKDESENSKVLSSDRTVWIVFFSLLIDLLAFTVILPLFPSLLEFYANNKQDSLYHAIMQRVNTFRELLGMPDVERFNVVLFGGFLGSLFSLLQFVCCPLIGAMSDVFGRRLPLMLCMVGVLVSYAVWACSWNFTIFVIARIIGGLCKGNVTISTAIITDVTTVKNRGKGMALVGIAYSFGFIIGPVVGAVFAKRSSLESGNPYLLPALFAITLTVADLMFVYVCLRESLPKEKRAKSLVSEFRNANHLINPVSLLKFDAVDIQSSKEDLNTVRGLGLVYFLFLFFFSGLEFTLTFLTHKNFKYSSMQQGMMFFFIGITMALVQGGYVRRQTPGTEKKTALKGMAAIMPAMVIVGLAKTITTLYVGLTLFAFGSATVVPCLTTMISHHGNADQKGKIMGIFRSLGAFARAIGPFVSCTVYWSVGPFWCYFVGALLFMIPMRILVKLPA</sequence>
<organism evidence="9 10">
    <name type="scientific">Pocillopora meandrina</name>
    <dbReference type="NCBI Taxonomy" id="46732"/>
    <lineage>
        <taxon>Eukaryota</taxon>
        <taxon>Metazoa</taxon>
        <taxon>Cnidaria</taxon>
        <taxon>Anthozoa</taxon>
        <taxon>Hexacorallia</taxon>
        <taxon>Scleractinia</taxon>
        <taxon>Astrocoeniina</taxon>
        <taxon>Pocilloporidae</taxon>
        <taxon>Pocillopora</taxon>
    </lineage>
</organism>
<gene>
    <name evidence="9" type="ORF">PMEA_00030359</name>
</gene>
<dbReference type="AlphaFoldDB" id="A0AAU9XSU5"/>
<evidence type="ECO:0000256" key="4">
    <source>
        <dbReference type="ARBA" id="ARBA00022989"/>
    </source>
</evidence>
<name>A0AAU9XSU5_9CNID</name>
<feature type="transmembrane region" description="Helical" evidence="7">
    <location>
        <begin position="131"/>
        <end position="147"/>
    </location>
</feature>
<feature type="transmembrane region" description="Helical" evidence="7">
    <location>
        <begin position="223"/>
        <end position="245"/>
    </location>
</feature>
<feature type="transmembrane region" description="Helical" evidence="7">
    <location>
        <begin position="98"/>
        <end position="119"/>
    </location>
</feature>
<dbReference type="InterPro" id="IPR036259">
    <property type="entry name" value="MFS_trans_sf"/>
</dbReference>
<evidence type="ECO:0000256" key="7">
    <source>
        <dbReference type="SAM" id="Phobius"/>
    </source>
</evidence>
<dbReference type="SUPFAM" id="SSF103473">
    <property type="entry name" value="MFS general substrate transporter"/>
    <property type="match status" value="1"/>
</dbReference>
<reference evidence="9 10" key="1">
    <citation type="submission" date="2022-05" db="EMBL/GenBank/DDBJ databases">
        <authorList>
            <consortium name="Genoscope - CEA"/>
            <person name="William W."/>
        </authorList>
    </citation>
    <scope>NUCLEOTIDE SEQUENCE [LARGE SCALE GENOMIC DNA]</scope>
</reference>
<feature type="transmembrane region" description="Helical" evidence="7">
    <location>
        <begin position="296"/>
        <end position="317"/>
    </location>
</feature>
<dbReference type="FunFam" id="1.20.1250.20:FF:000223">
    <property type="entry name" value="Major facilitator superfamily domain-containing protein"/>
    <property type="match status" value="1"/>
</dbReference>
<dbReference type="Pfam" id="PF07690">
    <property type="entry name" value="MFS_1"/>
    <property type="match status" value="1"/>
</dbReference>
<feature type="transmembrane region" description="Helical" evidence="7">
    <location>
        <begin position="329"/>
        <end position="347"/>
    </location>
</feature>
<evidence type="ECO:0000256" key="3">
    <source>
        <dbReference type="ARBA" id="ARBA00022692"/>
    </source>
</evidence>